<keyword evidence="1" id="KW-0472">Membrane</keyword>
<feature type="transmembrane region" description="Helical" evidence="1">
    <location>
        <begin position="7"/>
        <end position="33"/>
    </location>
</feature>
<keyword evidence="1" id="KW-0812">Transmembrane</keyword>
<keyword evidence="1" id="KW-1133">Transmembrane helix</keyword>
<feature type="transmembrane region" description="Helical" evidence="1">
    <location>
        <begin position="101"/>
        <end position="123"/>
    </location>
</feature>
<gene>
    <name evidence="2" type="ORF">X805_40520</name>
</gene>
<name>A0A059KFV6_9BURK</name>
<dbReference type="RefSeq" id="WP_037486048.1">
    <property type="nucleotide sequence ID" value="NZ_AZRA01000150.1"/>
</dbReference>
<evidence type="ECO:0000256" key="1">
    <source>
        <dbReference type="SAM" id="Phobius"/>
    </source>
</evidence>
<comment type="caution">
    <text evidence="2">The sequence shown here is derived from an EMBL/GenBank/DDBJ whole genome shotgun (WGS) entry which is preliminary data.</text>
</comment>
<protein>
    <submittedName>
        <fullName evidence="2">Uncharacterized protein</fullName>
    </submittedName>
</protein>
<evidence type="ECO:0000313" key="2">
    <source>
        <dbReference type="EMBL" id="KDB50357.1"/>
    </source>
</evidence>
<proteinExistence type="predicted"/>
<feature type="transmembrane region" description="Helical" evidence="1">
    <location>
        <begin position="70"/>
        <end position="89"/>
    </location>
</feature>
<keyword evidence="3" id="KW-1185">Reference proteome</keyword>
<dbReference type="AlphaFoldDB" id="A0A059KFV6"/>
<evidence type="ECO:0000313" key="3">
    <source>
        <dbReference type="Proteomes" id="UP000026714"/>
    </source>
</evidence>
<feature type="transmembrane region" description="Helical" evidence="1">
    <location>
        <begin position="39"/>
        <end position="63"/>
    </location>
</feature>
<organism evidence="2 3">
    <name type="scientific">Sphaerotilus natans subsp. natans DSM 6575</name>
    <dbReference type="NCBI Taxonomy" id="1286631"/>
    <lineage>
        <taxon>Bacteria</taxon>
        <taxon>Pseudomonadati</taxon>
        <taxon>Pseudomonadota</taxon>
        <taxon>Betaproteobacteria</taxon>
        <taxon>Burkholderiales</taxon>
        <taxon>Sphaerotilaceae</taxon>
        <taxon>Sphaerotilus</taxon>
    </lineage>
</organism>
<dbReference type="Proteomes" id="UP000026714">
    <property type="component" value="Unassembled WGS sequence"/>
</dbReference>
<dbReference type="STRING" id="34103.SAMN05421778_110121"/>
<dbReference type="EMBL" id="AZRA01000150">
    <property type="protein sequence ID" value="KDB50357.1"/>
    <property type="molecule type" value="Genomic_DNA"/>
</dbReference>
<accession>A0A059KFV6</accession>
<reference evidence="2 3" key="1">
    <citation type="journal article" date="2014" name="FEMS Microbiol. Ecol.">
        <title>Sphaerotilus natans encrusted with nanoball-shaped Fe(III) oxide minerals formed by nitrate-reducing mixotrophic Fe(II) oxidation.</title>
        <authorList>
            <person name="Park S."/>
            <person name="Kim D.H."/>
            <person name="Lee J.H."/>
            <person name="Hur H.G."/>
        </authorList>
    </citation>
    <scope>NUCLEOTIDE SEQUENCE [LARGE SCALE GENOMIC DNA]</scope>
    <source>
        <strain evidence="2 3">DSM 6575</strain>
    </source>
</reference>
<sequence length="135" mass="14630">MSLRRLAVVLGCYLLSGWALLASLMLAGGLMVMDRGQPLAMAGGALVLLAWICHLMMSLNWVLDRRMGRGIPVVGTLAALGSALLWPWVFPWDARSDLNELLSASSLGLVLALPSVLLALWLLRFHGLRLGGRVR</sequence>